<evidence type="ECO:0000313" key="2">
    <source>
        <dbReference type="EMBL" id="KAF6512732.1"/>
    </source>
</evidence>
<evidence type="ECO:0000313" key="3">
    <source>
        <dbReference type="Proteomes" id="UP000593570"/>
    </source>
</evidence>
<proteinExistence type="predicted"/>
<protein>
    <submittedName>
        <fullName evidence="2">Uncharacterized protein</fullName>
    </submittedName>
</protein>
<feature type="signal peptide" evidence="1">
    <location>
        <begin position="1"/>
        <end position="18"/>
    </location>
</feature>
<feature type="chain" id="PRO_5034244690" evidence="1">
    <location>
        <begin position="19"/>
        <end position="93"/>
    </location>
</feature>
<name>A0A8H6LAK0_FUSOX</name>
<comment type="caution">
    <text evidence="2">The sequence shown here is derived from an EMBL/GenBank/DDBJ whole genome shotgun (WGS) entry which is preliminary data.</text>
</comment>
<dbReference type="EMBL" id="JACDXP010000019">
    <property type="protein sequence ID" value="KAF6512732.1"/>
    <property type="molecule type" value="Genomic_DNA"/>
</dbReference>
<reference evidence="2 3" key="1">
    <citation type="journal article" date="2020" name="bioRxiv">
        <title>A chromosome-scale genome assembly for the Fusarium oxysporum strain Fo5176 to establish a model Arabidopsis-fungal pathosystem.</title>
        <authorList>
            <person name="Fokkens L."/>
            <person name="Guo L."/>
            <person name="Dora S."/>
            <person name="Wang B."/>
            <person name="Ye K."/>
            <person name="Sanchez-Rodriguez C."/>
            <person name="Croll D."/>
        </authorList>
    </citation>
    <scope>NUCLEOTIDE SEQUENCE [LARGE SCALE GENOMIC DNA]</scope>
    <source>
        <strain evidence="2 3">Fo5176</strain>
    </source>
</reference>
<gene>
    <name evidence="2" type="ORF">HZS61_007538</name>
</gene>
<sequence length="93" mass="10273">MQIWHLLFTFAAAKVTIASPTGKATQGEADAAIIDAIIAKYNLTDNAMASPSEPKLSKRATKCYSDDWRWDEEYNYALDRAGRWCSGNGGAER</sequence>
<accession>A0A8H6LAK0</accession>
<keyword evidence="1" id="KW-0732">Signal</keyword>
<dbReference type="Proteomes" id="UP000593570">
    <property type="component" value="Unassembled WGS sequence"/>
</dbReference>
<dbReference type="AlphaFoldDB" id="A0A8H6LAK0"/>
<evidence type="ECO:0000256" key="1">
    <source>
        <dbReference type="SAM" id="SignalP"/>
    </source>
</evidence>
<organism evidence="2 3">
    <name type="scientific">Fusarium oxysporum f. sp. conglutinans</name>
    <dbReference type="NCBI Taxonomy" id="100902"/>
    <lineage>
        <taxon>Eukaryota</taxon>
        <taxon>Fungi</taxon>
        <taxon>Dikarya</taxon>
        <taxon>Ascomycota</taxon>
        <taxon>Pezizomycotina</taxon>
        <taxon>Sordariomycetes</taxon>
        <taxon>Hypocreomycetidae</taxon>
        <taxon>Hypocreales</taxon>
        <taxon>Nectriaceae</taxon>
        <taxon>Fusarium</taxon>
        <taxon>Fusarium oxysporum species complex</taxon>
    </lineage>
</organism>